<organism evidence="1">
    <name type="scientific">marine sediment metagenome</name>
    <dbReference type="NCBI Taxonomy" id="412755"/>
    <lineage>
        <taxon>unclassified sequences</taxon>
        <taxon>metagenomes</taxon>
        <taxon>ecological metagenomes</taxon>
    </lineage>
</organism>
<dbReference type="GO" id="GO:0004553">
    <property type="term" value="F:hydrolase activity, hydrolyzing O-glycosyl compounds"/>
    <property type="evidence" value="ECO:0007669"/>
    <property type="project" value="InterPro"/>
</dbReference>
<proteinExistence type="predicted"/>
<gene>
    <name evidence="1" type="ORF">LCGC14_3100020</name>
</gene>
<evidence type="ECO:0008006" key="2">
    <source>
        <dbReference type="Google" id="ProtNLM"/>
    </source>
</evidence>
<dbReference type="Pfam" id="PF17963">
    <property type="entry name" value="Big_9"/>
    <property type="match status" value="1"/>
</dbReference>
<accession>A0A0F8YY52</accession>
<protein>
    <recommendedName>
        <fullName evidence="2">Dockerin domain-containing protein</fullName>
    </recommendedName>
</protein>
<dbReference type="AlphaFoldDB" id="A0A0F8YY52"/>
<dbReference type="SUPFAM" id="SSF63446">
    <property type="entry name" value="Type I dockerin domain"/>
    <property type="match status" value="1"/>
</dbReference>
<dbReference type="InterPro" id="IPR002105">
    <property type="entry name" value="Dockerin_1_rpt"/>
</dbReference>
<reference evidence="1" key="1">
    <citation type="journal article" date="2015" name="Nature">
        <title>Complex archaea that bridge the gap between prokaryotes and eukaryotes.</title>
        <authorList>
            <person name="Spang A."/>
            <person name="Saw J.H."/>
            <person name="Jorgensen S.L."/>
            <person name="Zaremba-Niedzwiedzka K."/>
            <person name="Martijn J."/>
            <person name="Lind A.E."/>
            <person name="van Eijk R."/>
            <person name="Schleper C."/>
            <person name="Guy L."/>
            <person name="Ettema T.J."/>
        </authorList>
    </citation>
    <scope>NUCLEOTIDE SEQUENCE</scope>
</reference>
<feature type="non-terminal residue" evidence="1">
    <location>
        <position position="1"/>
    </location>
</feature>
<dbReference type="InterPro" id="IPR036439">
    <property type="entry name" value="Dockerin_dom_sf"/>
</dbReference>
<name>A0A0F8YY52_9ZZZZ</name>
<evidence type="ECO:0000313" key="1">
    <source>
        <dbReference type="EMBL" id="KKK52921.1"/>
    </source>
</evidence>
<dbReference type="Gene3D" id="1.10.1330.10">
    <property type="entry name" value="Dockerin domain"/>
    <property type="match status" value="1"/>
</dbReference>
<dbReference type="GO" id="GO:0000272">
    <property type="term" value="P:polysaccharide catabolic process"/>
    <property type="evidence" value="ECO:0007669"/>
    <property type="project" value="InterPro"/>
</dbReference>
<sequence length="135" mass="14437">TPVVREDNPQNITLTPKDSNNDSLTYIIVGEPLYGDLSGIGPTLVYTPDLGFVGVDSFTFQVNDGISDSNIATVTITVLSVADINADTSVNVLDLVLVGQHWGETGSPGWVREDANDDGSIDVLDMVIIGQRWSD</sequence>
<comment type="caution">
    <text evidence="1">The sequence shown here is derived from an EMBL/GenBank/DDBJ whole genome shotgun (WGS) entry which is preliminary data.</text>
</comment>
<dbReference type="Gene3D" id="2.60.40.3440">
    <property type="match status" value="1"/>
</dbReference>
<dbReference type="Pfam" id="PF00404">
    <property type="entry name" value="Dockerin_1"/>
    <property type="match status" value="1"/>
</dbReference>
<dbReference type="EMBL" id="LAZR01066772">
    <property type="protein sequence ID" value="KKK52921.1"/>
    <property type="molecule type" value="Genomic_DNA"/>
</dbReference>